<organism evidence="3 4">
    <name type="scientific">Chelonia mydas</name>
    <name type="common">Green sea-turtle</name>
    <name type="synonym">Chelonia agassizi</name>
    <dbReference type="NCBI Taxonomy" id="8469"/>
    <lineage>
        <taxon>Eukaryota</taxon>
        <taxon>Metazoa</taxon>
        <taxon>Chordata</taxon>
        <taxon>Craniata</taxon>
        <taxon>Vertebrata</taxon>
        <taxon>Euteleostomi</taxon>
        <taxon>Archelosauria</taxon>
        <taxon>Testudinata</taxon>
        <taxon>Testudines</taxon>
        <taxon>Cryptodira</taxon>
        <taxon>Durocryptodira</taxon>
        <taxon>Americhelydia</taxon>
        <taxon>Chelonioidea</taxon>
        <taxon>Cheloniidae</taxon>
        <taxon>Chelonia</taxon>
    </lineage>
</organism>
<dbReference type="AlphaFoldDB" id="M7B1G0"/>
<evidence type="ECO:0000313" key="3">
    <source>
        <dbReference type="EMBL" id="EMP31706.1"/>
    </source>
</evidence>
<feature type="region of interest" description="Disordered" evidence="1">
    <location>
        <begin position="143"/>
        <end position="163"/>
    </location>
</feature>
<dbReference type="Proteomes" id="UP000031443">
    <property type="component" value="Unassembled WGS sequence"/>
</dbReference>
<proteinExistence type="predicted"/>
<protein>
    <submittedName>
        <fullName evidence="3">Zinc finger protein 2</fullName>
    </submittedName>
</protein>
<name>M7B1G0_CHEMY</name>
<accession>M7B1G0</accession>
<evidence type="ECO:0000256" key="1">
    <source>
        <dbReference type="SAM" id="MobiDB-lite"/>
    </source>
</evidence>
<feature type="domain" description="KRAB" evidence="2">
    <location>
        <begin position="67"/>
        <end position="138"/>
    </location>
</feature>
<sequence>MGMVVFLSAFISHQPLRVRGPMGVVVFLSAFISHQPLRGSGPDGNGGVPLDLHLPSAIAGPGVLCDMPVLRCCLDCDLGQLEHRLLPQRDRGWGVTVSKASSVPSQGIPVSKPDVISQLKRGEEPWAPDLWGSEEREVLRGSRMDDKHTHDDTHETTHDTRHRHIHDIDTYTTHTTHDIHTYTTHTTHTRPTRHRQMTQDTHDTRHTTHTTPTADTQDTHDTHHSDS</sequence>
<dbReference type="PROSITE" id="PS50805">
    <property type="entry name" value="KRAB"/>
    <property type="match status" value="1"/>
</dbReference>
<keyword evidence="4" id="KW-1185">Reference proteome</keyword>
<dbReference type="InterPro" id="IPR001909">
    <property type="entry name" value="KRAB"/>
</dbReference>
<evidence type="ECO:0000313" key="4">
    <source>
        <dbReference type="Proteomes" id="UP000031443"/>
    </source>
</evidence>
<feature type="compositionally biased region" description="Basic and acidic residues" evidence="1">
    <location>
        <begin position="217"/>
        <end position="227"/>
    </location>
</feature>
<gene>
    <name evidence="3" type="ORF">UY3_11152</name>
</gene>
<reference evidence="4" key="1">
    <citation type="journal article" date="2013" name="Nat. Genet.">
        <title>The draft genomes of soft-shell turtle and green sea turtle yield insights into the development and evolution of the turtle-specific body plan.</title>
        <authorList>
            <person name="Wang Z."/>
            <person name="Pascual-Anaya J."/>
            <person name="Zadissa A."/>
            <person name="Li W."/>
            <person name="Niimura Y."/>
            <person name="Huang Z."/>
            <person name="Li C."/>
            <person name="White S."/>
            <person name="Xiong Z."/>
            <person name="Fang D."/>
            <person name="Wang B."/>
            <person name="Ming Y."/>
            <person name="Chen Y."/>
            <person name="Zheng Y."/>
            <person name="Kuraku S."/>
            <person name="Pignatelli M."/>
            <person name="Herrero J."/>
            <person name="Beal K."/>
            <person name="Nozawa M."/>
            <person name="Li Q."/>
            <person name="Wang J."/>
            <person name="Zhang H."/>
            <person name="Yu L."/>
            <person name="Shigenobu S."/>
            <person name="Wang J."/>
            <person name="Liu J."/>
            <person name="Flicek P."/>
            <person name="Searle S."/>
            <person name="Wang J."/>
            <person name="Kuratani S."/>
            <person name="Yin Y."/>
            <person name="Aken B."/>
            <person name="Zhang G."/>
            <person name="Irie N."/>
        </authorList>
    </citation>
    <scope>NUCLEOTIDE SEQUENCE [LARGE SCALE GENOMIC DNA]</scope>
</reference>
<feature type="compositionally biased region" description="Basic residues" evidence="1">
    <location>
        <begin position="187"/>
        <end position="196"/>
    </location>
</feature>
<evidence type="ECO:0000259" key="2">
    <source>
        <dbReference type="PROSITE" id="PS50805"/>
    </source>
</evidence>
<dbReference type="EMBL" id="KB544019">
    <property type="protein sequence ID" value="EMP31706.1"/>
    <property type="molecule type" value="Genomic_DNA"/>
</dbReference>
<dbReference type="GO" id="GO:0006355">
    <property type="term" value="P:regulation of DNA-templated transcription"/>
    <property type="evidence" value="ECO:0007669"/>
    <property type="project" value="InterPro"/>
</dbReference>
<feature type="region of interest" description="Disordered" evidence="1">
    <location>
        <begin position="181"/>
        <end position="227"/>
    </location>
</feature>
<feature type="compositionally biased region" description="Basic and acidic residues" evidence="1">
    <location>
        <begin position="143"/>
        <end position="159"/>
    </location>
</feature>